<evidence type="ECO:0000256" key="2">
    <source>
        <dbReference type="ARBA" id="ARBA00022630"/>
    </source>
</evidence>
<dbReference type="SUPFAM" id="SSF51905">
    <property type="entry name" value="FAD/NAD(P)-binding domain"/>
    <property type="match status" value="1"/>
</dbReference>
<organism evidence="9">
    <name type="scientific">Wollemia nobilis</name>
    <dbReference type="NCBI Taxonomy" id="56998"/>
    <lineage>
        <taxon>Eukaryota</taxon>
        <taxon>Viridiplantae</taxon>
        <taxon>Streptophyta</taxon>
        <taxon>Embryophyta</taxon>
        <taxon>Tracheophyta</taxon>
        <taxon>Spermatophyta</taxon>
        <taxon>Pinopsida</taxon>
        <taxon>Pinidae</taxon>
        <taxon>Conifers II</taxon>
        <taxon>Araucariales</taxon>
        <taxon>Araucariaceae</taxon>
        <taxon>Wollemia</taxon>
    </lineage>
</organism>
<comment type="cofactor">
    <cofactor evidence="1">
        <name>FAD</name>
        <dbReference type="ChEBI" id="CHEBI:57692"/>
    </cofactor>
</comment>
<keyword evidence="3" id="KW-0274">FAD</keyword>
<feature type="domain" description="FAD-binding" evidence="8">
    <location>
        <begin position="92"/>
        <end position="274"/>
    </location>
</feature>
<dbReference type="Gene3D" id="3.50.50.60">
    <property type="entry name" value="FAD/NAD(P)-binding domain"/>
    <property type="match status" value="1"/>
</dbReference>
<evidence type="ECO:0000256" key="6">
    <source>
        <dbReference type="ARBA" id="ARBA00023033"/>
    </source>
</evidence>
<evidence type="ECO:0000313" key="9">
    <source>
        <dbReference type="EMBL" id="JAG86344.1"/>
    </source>
</evidence>
<accession>A0A0C9RS07</accession>
<dbReference type="GO" id="GO:0004502">
    <property type="term" value="F:kynurenine 3-monooxygenase activity"/>
    <property type="evidence" value="ECO:0007669"/>
    <property type="project" value="TreeGrafter"/>
</dbReference>
<keyword evidence="7" id="KW-0812">Transmembrane</keyword>
<dbReference type="PANTHER" id="PTHR46028:SF2">
    <property type="entry name" value="KYNURENINE 3-MONOOXYGENASE"/>
    <property type="match status" value="1"/>
</dbReference>
<keyword evidence="2" id="KW-0285">Flavoprotein</keyword>
<dbReference type="EMBL" id="GCHU01015772">
    <property type="protein sequence ID" value="JAG86344.1"/>
    <property type="molecule type" value="Transcribed_RNA"/>
</dbReference>
<protein>
    <submittedName>
        <fullName evidence="9">TSA: Wollemia nobilis Ref_Wollemi_Transcript_15861_1938 transcribed RNA sequence</fullName>
    </submittedName>
</protein>
<proteinExistence type="predicted"/>
<dbReference type="GO" id="GO:0070189">
    <property type="term" value="P:kynurenine metabolic process"/>
    <property type="evidence" value="ECO:0007669"/>
    <property type="project" value="TreeGrafter"/>
</dbReference>
<keyword evidence="7" id="KW-0472">Membrane</keyword>
<reference evidence="9" key="1">
    <citation type="submission" date="2015-02" db="EMBL/GenBank/DDBJ databases">
        <title>A transcriptome of Wollemia nobilis - a relic of Gondwana.</title>
        <authorList>
            <person name="Chia J.Y."/>
            <person name="Leong Y.S."/>
            <person name="Abdul Karim S."/>
            <person name="Wan Azmi N."/>
            <person name="Hercus R."/>
            <person name="Croft L."/>
        </authorList>
    </citation>
    <scope>NUCLEOTIDE SEQUENCE</scope>
    <source>
        <strain evidence="9">MaeBrown</strain>
        <tissue evidence="9">Leaf</tissue>
    </source>
</reference>
<sequence length="563" mass="63565">MGVCSHLHLHLLPFTDNNPLLFPRHYHKSTNKNTLHFQFSQFSKKRYLAGSKLFLKHQFGGVWRVGMAAVEAETEERFLEEPAAKPGSLGKAVVVGAGPAGCLMTLYLLRRGFHVHVFERRSMMDEAKLKGDPRSYPILLTRRGIGAIEAVGLEVPSSLLKNQVGNCAHLLSGKKVKLDYYSGPGIQSKVASRNALVAFLQQSLLQRVSENLALYFGWEVSTIDDEKSTAKFCRNQKYSSEAETNEQDNQDEIEVEFDLLIGADGVSSKVRSEILRLDQANASESDNHKSHITLDYIDNPRMYKSFYVRPSLAKESPFIVDHNRVQAWRSLNMMLINVADGSFWGGTLNEELVNASSPPDVIRIFRDKAPEVLDLLLHENPNFAEEFCRQSKMRGGGAVMLSQFHYKNIVLIGDAAHGMFPTYGTGCNAALEDCAILDKILQELTPSDGRQNIPYHLVSAEFTKRRIEDAHAIVEMNTNFILFPRNTLGIIQSAFLRTLHKWFPKIFRPTAHQLLWTETRFSEIRAKKYNEDLFFYGILVILGLIVTFSIVILLKKLTSVKSL</sequence>
<keyword evidence="5" id="KW-0560">Oxidoreductase</keyword>
<dbReference type="InterPro" id="IPR036188">
    <property type="entry name" value="FAD/NAD-bd_sf"/>
</dbReference>
<dbReference type="PRINTS" id="PR00420">
    <property type="entry name" value="RNGMNOXGNASE"/>
</dbReference>
<feature type="domain" description="FAD-binding" evidence="8">
    <location>
        <begin position="398"/>
        <end position="444"/>
    </location>
</feature>
<name>A0A0C9RS07_9CONI</name>
<evidence type="ECO:0000256" key="5">
    <source>
        <dbReference type="ARBA" id="ARBA00023002"/>
    </source>
</evidence>
<feature type="transmembrane region" description="Helical" evidence="7">
    <location>
        <begin position="533"/>
        <end position="554"/>
    </location>
</feature>
<keyword evidence="7" id="KW-1133">Transmembrane helix</keyword>
<dbReference type="AlphaFoldDB" id="A0A0C9RS07"/>
<dbReference type="Pfam" id="PF01494">
    <property type="entry name" value="FAD_binding_3"/>
    <property type="match status" value="2"/>
</dbReference>
<dbReference type="InterPro" id="IPR002938">
    <property type="entry name" value="FAD-bd"/>
</dbReference>
<evidence type="ECO:0000256" key="4">
    <source>
        <dbReference type="ARBA" id="ARBA00022857"/>
    </source>
</evidence>
<evidence type="ECO:0000256" key="3">
    <source>
        <dbReference type="ARBA" id="ARBA00022827"/>
    </source>
</evidence>
<evidence type="ECO:0000256" key="1">
    <source>
        <dbReference type="ARBA" id="ARBA00001974"/>
    </source>
</evidence>
<dbReference type="GO" id="GO:0071949">
    <property type="term" value="F:FAD binding"/>
    <property type="evidence" value="ECO:0007669"/>
    <property type="project" value="InterPro"/>
</dbReference>
<evidence type="ECO:0000256" key="7">
    <source>
        <dbReference type="SAM" id="Phobius"/>
    </source>
</evidence>
<keyword evidence="6" id="KW-0503">Monooxygenase</keyword>
<keyword evidence="4" id="KW-0521">NADP</keyword>
<dbReference type="PANTHER" id="PTHR46028">
    <property type="entry name" value="KYNURENINE 3-MONOOXYGENASE"/>
    <property type="match status" value="1"/>
</dbReference>
<evidence type="ECO:0000259" key="8">
    <source>
        <dbReference type="Pfam" id="PF01494"/>
    </source>
</evidence>